<sequence>MRLFRKKLDLQRAQVRLLGVADLNTVSRLLRDAPRRYYGLSSGDLLALLEAHQGLGLELDHTLCAVVVAGWPFGTTCWLRALALADGVELERGVALLLEGLAPILHARGVQTVFYAGDEGSDSWLIPLLKHLGFTLETEVLVYEKRRLAAPALGAQHVQIRPATSVDLAEVLRLDQRCFEPQWVKDSLIIRDAIRQGPYFMLAEQHETLIGYAYATTHFNGRLVHLVRIAVAPELRGTGVGVRLLADLVDYAARLPAHVMTLNTQAYNLRAQHLYRWFGFRPTGEVQQVLRYTIGEKS</sequence>
<dbReference type="Pfam" id="PF00583">
    <property type="entry name" value="Acetyltransf_1"/>
    <property type="match status" value="1"/>
</dbReference>
<proteinExistence type="predicted"/>
<dbReference type="SUPFAM" id="SSF55729">
    <property type="entry name" value="Acyl-CoA N-acyltransferases (Nat)"/>
    <property type="match status" value="1"/>
</dbReference>
<evidence type="ECO:0000259" key="1">
    <source>
        <dbReference type="PROSITE" id="PS51186"/>
    </source>
</evidence>
<dbReference type="InterPro" id="IPR000182">
    <property type="entry name" value="GNAT_dom"/>
</dbReference>
<keyword evidence="3" id="KW-1185">Reference proteome</keyword>
<gene>
    <name evidence="2" type="ORF">CJ255_20860</name>
</gene>
<accession>A0A2A6RDD5</accession>
<comment type="caution">
    <text evidence="2">The sequence shown here is derived from an EMBL/GenBank/DDBJ whole genome shotgun (WGS) entry which is preliminary data.</text>
</comment>
<dbReference type="PANTHER" id="PTHR43617:SF2">
    <property type="entry name" value="UPF0039 PROTEIN SLL0451"/>
    <property type="match status" value="1"/>
</dbReference>
<dbReference type="CDD" id="cd04301">
    <property type="entry name" value="NAT_SF"/>
    <property type="match status" value="1"/>
</dbReference>
<reference evidence="3" key="1">
    <citation type="submission" date="2017-08" db="EMBL/GenBank/DDBJ databases">
        <authorList>
            <person name="Grouzdev D.S."/>
            <person name="Gaisin V.A."/>
            <person name="Rysina M.S."/>
            <person name="Gorlenko V.M."/>
        </authorList>
    </citation>
    <scope>NUCLEOTIDE SEQUENCE [LARGE SCALE GENOMIC DNA]</scope>
    <source>
        <strain evidence="3">Kir15-3F</strain>
    </source>
</reference>
<organism evidence="2 3">
    <name type="scientific">Candidatus Viridilinea mediisalina</name>
    <dbReference type="NCBI Taxonomy" id="2024553"/>
    <lineage>
        <taxon>Bacteria</taxon>
        <taxon>Bacillati</taxon>
        <taxon>Chloroflexota</taxon>
        <taxon>Chloroflexia</taxon>
        <taxon>Chloroflexales</taxon>
        <taxon>Chloroflexineae</taxon>
        <taxon>Oscillochloridaceae</taxon>
        <taxon>Candidatus Viridilinea</taxon>
    </lineage>
</organism>
<evidence type="ECO:0000313" key="3">
    <source>
        <dbReference type="Proteomes" id="UP000220527"/>
    </source>
</evidence>
<evidence type="ECO:0000313" key="2">
    <source>
        <dbReference type="EMBL" id="PDW00301.1"/>
    </source>
</evidence>
<dbReference type="PROSITE" id="PS51186">
    <property type="entry name" value="GNAT"/>
    <property type="match status" value="1"/>
</dbReference>
<dbReference type="Gene3D" id="3.40.630.30">
    <property type="match status" value="1"/>
</dbReference>
<keyword evidence="2" id="KW-0808">Transferase</keyword>
<dbReference type="AlphaFoldDB" id="A0A2A6RDD5"/>
<dbReference type="InterPro" id="IPR016181">
    <property type="entry name" value="Acyl_CoA_acyltransferase"/>
</dbReference>
<name>A0A2A6RDD5_9CHLR</name>
<feature type="domain" description="N-acetyltransferase" evidence="1">
    <location>
        <begin position="158"/>
        <end position="298"/>
    </location>
</feature>
<dbReference type="OrthoDB" id="160586at2"/>
<dbReference type="PANTHER" id="PTHR43617">
    <property type="entry name" value="L-AMINO ACID N-ACETYLTRANSFERASE"/>
    <property type="match status" value="1"/>
</dbReference>
<dbReference type="GO" id="GO:0016747">
    <property type="term" value="F:acyltransferase activity, transferring groups other than amino-acyl groups"/>
    <property type="evidence" value="ECO:0007669"/>
    <property type="project" value="InterPro"/>
</dbReference>
<protein>
    <submittedName>
        <fullName evidence="2">GNAT family N-acetyltransferase</fullName>
    </submittedName>
</protein>
<dbReference type="EMBL" id="NQWI01000190">
    <property type="protein sequence ID" value="PDW00301.1"/>
    <property type="molecule type" value="Genomic_DNA"/>
</dbReference>
<dbReference type="InterPro" id="IPR050276">
    <property type="entry name" value="MshD_Acetyltransferase"/>
</dbReference>
<dbReference type="Proteomes" id="UP000220527">
    <property type="component" value="Unassembled WGS sequence"/>
</dbReference>